<organism evidence="2 3">
    <name type="scientific">Pigmentiphaga litoralis</name>
    <dbReference type="NCBI Taxonomy" id="516702"/>
    <lineage>
        <taxon>Bacteria</taxon>
        <taxon>Pseudomonadati</taxon>
        <taxon>Pseudomonadota</taxon>
        <taxon>Betaproteobacteria</taxon>
        <taxon>Burkholderiales</taxon>
        <taxon>Alcaligenaceae</taxon>
        <taxon>Pigmentiphaga</taxon>
    </lineage>
</organism>
<dbReference type="Proteomes" id="UP000542125">
    <property type="component" value="Unassembled WGS sequence"/>
</dbReference>
<keyword evidence="2" id="KW-0675">Receptor</keyword>
<dbReference type="SUPFAM" id="SSF53850">
    <property type="entry name" value="Periplasmic binding protein-like II"/>
    <property type="match status" value="1"/>
</dbReference>
<reference evidence="2 3" key="1">
    <citation type="submission" date="2020-07" db="EMBL/GenBank/DDBJ databases">
        <title>Genomic Encyclopedia of Type Strains, Phase IV (KMG-V): Genome sequencing to study the core and pangenomes of soil and plant-associated prokaryotes.</title>
        <authorList>
            <person name="Whitman W."/>
        </authorList>
    </citation>
    <scope>NUCLEOTIDE SEQUENCE [LARGE SCALE GENOMIC DNA]</scope>
    <source>
        <strain evidence="2 3">SAS40</strain>
    </source>
</reference>
<gene>
    <name evidence="2" type="ORF">FHW18_004208</name>
</gene>
<dbReference type="PIRSF" id="PIRSF017082">
    <property type="entry name" value="YflP"/>
    <property type="match status" value="1"/>
</dbReference>
<evidence type="ECO:0000313" key="2">
    <source>
        <dbReference type="EMBL" id="NYE84901.1"/>
    </source>
</evidence>
<protein>
    <submittedName>
        <fullName evidence="2">Tripartite-type tricarboxylate transporter receptor subunit TctC</fullName>
    </submittedName>
</protein>
<dbReference type="PANTHER" id="PTHR42928">
    <property type="entry name" value="TRICARBOXYLATE-BINDING PROTEIN"/>
    <property type="match status" value="1"/>
</dbReference>
<dbReference type="InterPro" id="IPR005064">
    <property type="entry name" value="BUG"/>
</dbReference>
<dbReference type="EMBL" id="JACBYR010000002">
    <property type="protein sequence ID" value="NYE84901.1"/>
    <property type="molecule type" value="Genomic_DNA"/>
</dbReference>
<dbReference type="CDD" id="cd07012">
    <property type="entry name" value="PBP2_Bug_TTT"/>
    <property type="match status" value="1"/>
</dbReference>
<sequence>MAQPATGYPNRPIRLVIATPPGSTPDVGARLLAQYLTEDLKQPVIVENKPGVNGLIAVREVLKSPADGYTVLVAPSSTMAVTPHVYKKQAGQVLNDFSAVSQIYQTDMSLIVRSGEGLESVGALLDAARKSPGKLTAAYAAVGSASHVAIELFKQQAGVDIYTVPFNTSPAAALAVASGNADLLFETVASTEPVVSSGRAKRIAMTGASRFKLVPTLPTVAESGVPRFVITTWAGAFVPRGVAPDRIATLSSAIGKVLANRDMARKLHTAGLLPGDASAPSFEAFWRAEAALWEKTVAQSKALQQE</sequence>
<accession>A0A7Y9LQ01</accession>
<dbReference type="InterPro" id="IPR042100">
    <property type="entry name" value="Bug_dom1"/>
</dbReference>
<dbReference type="Gene3D" id="3.40.190.10">
    <property type="entry name" value="Periplasmic binding protein-like II"/>
    <property type="match status" value="1"/>
</dbReference>
<proteinExistence type="inferred from homology"/>
<keyword evidence="3" id="KW-1185">Reference proteome</keyword>
<comment type="caution">
    <text evidence="2">The sequence shown here is derived from an EMBL/GenBank/DDBJ whole genome shotgun (WGS) entry which is preliminary data.</text>
</comment>
<dbReference type="PANTHER" id="PTHR42928:SF5">
    <property type="entry name" value="BLR1237 PROTEIN"/>
    <property type="match status" value="1"/>
</dbReference>
<dbReference type="AlphaFoldDB" id="A0A7Y9LQ01"/>
<dbReference type="Gene3D" id="3.40.190.150">
    <property type="entry name" value="Bordetella uptake gene, domain 1"/>
    <property type="match status" value="1"/>
</dbReference>
<comment type="similarity">
    <text evidence="1">Belongs to the UPF0065 (bug) family.</text>
</comment>
<dbReference type="RefSeq" id="WP_179588932.1">
    <property type="nucleotide sequence ID" value="NZ_JACBYR010000002.1"/>
</dbReference>
<dbReference type="Pfam" id="PF03401">
    <property type="entry name" value="TctC"/>
    <property type="match status" value="1"/>
</dbReference>
<evidence type="ECO:0000256" key="1">
    <source>
        <dbReference type="ARBA" id="ARBA00006987"/>
    </source>
</evidence>
<evidence type="ECO:0000313" key="3">
    <source>
        <dbReference type="Proteomes" id="UP000542125"/>
    </source>
</evidence>
<name>A0A7Y9LQ01_9BURK</name>